<dbReference type="PROSITE" id="PS50850">
    <property type="entry name" value="MFS"/>
    <property type="match status" value="1"/>
</dbReference>
<dbReference type="GO" id="GO:0046943">
    <property type="term" value="F:carboxylic acid transmembrane transporter activity"/>
    <property type="evidence" value="ECO:0007669"/>
    <property type="project" value="UniProtKB-ARBA"/>
</dbReference>
<feature type="transmembrane region" description="Helical" evidence="8">
    <location>
        <begin position="152"/>
        <end position="176"/>
    </location>
</feature>
<keyword evidence="11" id="KW-1185">Reference proteome</keyword>
<feature type="transmembrane region" description="Helical" evidence="8">
    <location>
        <begin position="223"/>
        <end position="244"/>
    </location>
</feature>
<dbReference type="Pfam" id="PF07690">
    <property type="entry name" value="MFS_1"/>
    <property type="match status" value="1"/>
</dbReference>
<sequence length="581" mass="63068">MRGDLETTKAEKALHDQTNILPLKQLMVVFATLAVTLLIAFIDQNGISVTLPTIAADLNAEDTISWAGTSSLIANTTFQMLYGRFSDIFGRKAVFLCAIALLAVADLLCGLSQNAAMFYIFRGIAGIGGGGITNLAMIIVSDVVTLEQRGKYQGVIGSMVGLGNVLGPFLAAAFVQRATWRAFFYMLSPLGVIVGVISYFFLPSKPPTEDFRSSVKKIDYAGSLTSSLGVILLLIPISGGMSASTRQWAGGAYFPWNSAMVISMLAIGALALVSFVIVEWKFAKLPMMPGKLDQPVGLDNFRSHTNTRLVPIFKNKVVVVMLAQTFLFGMAYQSYLYYVPLYLQNAHQFSALHSASIYVSLVVCQAVFSILSGLYISKTKRYGEVIWLGFGFWTLGAGLTLIYDRNTKPGIIVIPLLIVGIGVGFIFQPTLVALQAHSIKSRRAVITSNRNFFRCAGGACGLAVSAAILQATLRSHLPPEFKYLSSSTYSTPQLSGEDMSRVLDAYMAASRAVFIFQVPLVGLCLLGCFMIKDRGLEPIEDVKQEDTSSESRDEEEGISREKTHESTRADNGGEAPATTRR</sequence>
<dbReference type="PRINTS" id="PR01036">
    <property type="entry name" value="TCRTETB"/>
</dbReference>
<evidence type="ECO:0000256" key="2">
    <source>
        <dbReference type="ARBA" id="ARBA00008335"/>
    </source>
</evidence>
<dbReference type="InterPro" id="IPR036259">
    <property type="entry name" value="MFS_trans_sf"/>
</dbReference>
<dbReference type="InterPro" id="IPR011701">
    <property type="entry name" value="MFS"/>
</dbReference>
<evidence type="ECO:0000259" key="9">
    <source>
        <dbReference type="PROSITE" id="PS50850"/>
    </source>
</evidence>
<protein>
    <submittedName>
        <fullName evidence="10">Major facilitator superfamily transporter</fullName>
    </submittedName>
</protein>
<evidence type="ECO:0000256" key="1">
    <source>
        <dbReference type="ARBA" id="ARBA00004127"/>
    </source>
</evidence>
<dbReference type="OrthoDB" id="10021397at2759"/>
<dbReference type="GO" id="GO:0005886">
    <property type="term" value="C:plasma membrane"/>
    <property type="evidence" value="ECO:0007669"/>
    <property type="project" value="TreeGrafter"/>
</dbReference>
<dbReference type="FunFam" id="1.20.1720.10:FF:000013">
    <property type="entry name" value="Related to multidrug resistance proteins"/>
    <property type="match status" value="1"/>
</dbReference>
<keyword evidence="5 8" id="KW-1133">Transmembrane helix</keyword>
<evidence type="ECO:0000313" key="10">
    <source>
        <dbReference type="EMBL" id="KAF6828940.1"/>
    </source>
</evidence>
<dbReference type="GO" id="GO:0012505">
    <property type="term" value="C:endomembrane system"/>
    <property type="evidence" value="ECO:0007669"/>
    <property type="project" value="UniProtKB-SubCell"/>
</dbReference>
<feature type="transmembrane region" description="Helical" evidence="8">
    <location>
        <begin position="409"/>
        <end position="431"/>
    </location>
</feature>
<dbReference type="FunFam" id="1.20.1250.20:FF:000436">
    <property type="entry name" value="MFS transporter, putative"/>
    <property type="match status" value="1"/>
</dbReference>
<dbReference type="PANTHER" id="PTHR23501:SF78">
    <property type="entry name" value="MAJOR FACILITATOR SUPERFAMILY (MFS) PROFILE DOMAIN-CONTAINING PROTEIN-RELATED"/>
    <property type="match status" value="1"/>
</dbReference>
<dbReference type="AlphaFoldDB" id="A0A8H6KCR1"/>
<comment type="similarity">
    <text evidence="2">Belongs to the major facilitator superfamily.</text>
</comment>
<feature type="transmembrane region" description="Helical" evidence="8">
    <location>
        <begin position="317"/>
        <end position="335"/>
    </location>
</feature>
<dbReference type="Gene3D" id="1.20.1250.20">
    <property type="entry name" value="MFS general substrate transporter like domains"/>
    <property type="match status" value="2"/>
</dbReference>
<dbReference type="PANTHER" id="PTHR23501">
    <property type="entry name" value="MAJOR FACILITATOR SUPERFAMILY"/>
    <property type="match status" value="1"/>
</dbReference>
<feature type="transmembrane region" description="Helical" evidence="8">
    <location>
        <begin position="508"/>
        <end position="531"/>
    </location>
</feature>
<feature type="transmembrane region" description="Helical" evidence="8">
    <location>
        <begin position="119"/>
        <end position="140"/>
    </location>
</feature>
<evidence type="ECO:0000256" key="7">
    <source>
        <dbReference type="SAM" id="MobiDB-lite"/>
    </source>
</evidence>
<dbReference type="Proteomes" id="UP000639643">
    <property type="component" value="Unassembled WGS sequence"/>
</dbReference>
<reference evidence="10" key="1">
    <citation type="journal article" date="2020" name="Phytopathology">
        <title>Genome Sequence Resources of Colletotrichum truncatum, C. plurivorum, C. musicola, and C. sojae: Four Species Pathogenic to Soybean (Glycine max).</title>
        <authorList>
            <person name="Rogerio F."/>
            <person name="Boufleur T.R."/>
            <person name="Ciampi-Guillardi M."/>
            <person name="Sukno S.A."/>
            <person name="Thon M.R."/>
            <person name="Massola Junior N.S."/>
            <person name="Baroncelli R."/>
        </authorList>
    </citation>
    <scope>NUCLEOTIDE SEQUENCE</scope>
    <source>
        <strain evidence="10">LFN0074</strain>
    </source>
</reference>
<evidence type="ECO:0000256" key="8">
    <source>
        <dbReference type="SAM" id="Phobius"/>
    </source>
</evidence>
<comment type="caution">
    <text evidence="10">The sequence shown here is derived from an EMBL/GenBank/DDBJ whole genome shotgun (WGS) entry which is preliminary data.</text>
</comment>
<gene>
    <name evidence="10" type="ORF">CMUS01_08372</name>
</gene>
<evidence type="ECO:0000313" key="11">
    <source>
        <dbReference type="Proteomes" id="UP000639643"/>
    </source>
</evidence>
<feature type="transmembrane region" description="Helical" evidence="8">
    <location>
        <begin position="21"/>
        <end position="43"/>
    </location>
</feature>
<feature type="transmembrane region" description="Helical" evidence="8">
    <location>
        <begin position="355"/>
        <end position="376"/>
    </location>
</feature>
<dbReference type="EMBL" id="WIGM01000324">
    <property type="protein sequence ID" value="KAF6828940.1"/>
    <property type="molecule type" value="Genomic_DNA"/>
</dbReference>
<dbReference type="SUPFAM" id="SSF103473">
    <property type="entry name" value="MFS general substrate transporter"/>
    <property type="match status" value="1"/>
</dbReference>
<keyword evidence="4 8" id="KW-0812">Transmembrane</keyword>
<keyword evidence="3" id="KW-0813">Transport</keyword>
<evidence type="ECO:0000256" key="5">
    <source>
        <dbReference type="ARBA" id="ARBA00022989"/>
    </source>
</evidence>
<evidence type="ECO:0000256" key="6">
    <source>
        <dbReference type="ARBA" id="ARBA00023136"/>
    </source>
</evidence>
<feature type="transmembrane region" description="Helical" evidence="8">
    <location>
        <begin position="385"/>
        <end position="403"/>
    </location>
</feature>
<feature type="region of interest" description="Disordered" evidence="7">
    <location>
        <begin position="539"/>
        <end position="581"/>
    </location>
</feature>
<feature type="domain" description="Major facilitator superfamily (MFS) profile" evidence="9">
    <location>
        <begin position="29"/>
        <end position="535"/>
    </location>
</feature>
<dbReference type="InterPro" id="IPR020846">
    <property type="entry name" value="MFS_dom"/>
</dbReference>
<keyword evidence="6 8" id="KW-0472">Membrane</keyword>
<evidence type="ECO:0000256" key="4">
    <source>
        <dbReference type="ARBA" id="ARBA00022692"/>
    </source>
</evidence>
<feature type="compositionally biased region" description="Basic and acidic residues" evidence="7">
    <location>
        <begin position="539"/>
        <end position="568"/>
    </location>
</feature>
<name>A0A8H6KCR1_9PEZI</name>
<feature type="transmembrane region" description="Helical" evidence="8">
    <location>
        <begin position="256"/>
        <end position="278"/>
    </location>
</feature>
<feature type="transmembrane region" description="Helical" evidence="8">
    <location>
        <begin position="452"/>
        <end position="473"/>
    </location>
</feature>
<proteinExistence type="inferred from homology"/>
<feature type="transmembrane region" description="Helical" evidence="8">
    <location>
        <begin position="94"/>
        <end position="113"/>
    </location>
</feature>
<accession>A0A8H6KCR1</accession>
<feature type="transmembrane region" description="Helical" evidence="8">
    <location>
        <begin position="63"/>
        <end position="82"/>
    </location>
</feature>
<organism evidence="10 11">
    <name type="scientific">Colletotrichum musicola</name>
    <dbReference type="NCBI Taxonomy" id="2175873"/>
    <lineage>
        <taxon>Eukaryota</taxon>
        <taxon>Fungi</taxon>
        <taxon>Dikarya</taxon>
        <taxon>Ascomycota</taxon>
        <taxon>Pezizomycotina</taxon>
        <taxon>Sordariomycetes</taxon>
        <taxon>Hypocreomycetidae</taxon>
        <taxon>Glomerellales</taxon>
        <taxon>Glomerellaceae</taxon>
        <taxon>Colletotrichum</taxon>
        <taxon>Colletotrichum orchidearum species complex</taxon>
    </lineage>
</organism>
<feature type="transmembrane region" description="Helical" evidence="8">
    <location>
        <begin position="182"/>
        <end position="202"/>
    </location>
</feature>
<evidence type="ECO:0000256" key="3">
    <source>
        <dbReference type="ARBA" id="ARBA00022448"/>
    </source>
</evidence>
<comment type="subcellular location">
    <subcellularLocation>
        <location evidence="1">Endomembrane system</location>
        <topology evidence="1">Multi-pass membrane protein</topology>
    </subcellularLocation>
</comment>